<dbReference type="SUPFAM" id="SSF56219">
    <property type="entry name" value="DNase I-like"/>
    <property type="match status" value="1"/>
</dbReference>
<dbReference type="AlphaFoldDB" id="A0A834ZKS7"/>
<dbReference type="Pfam" id="PF24626">
    <property type="entry name" value="SH3_Tf2-1"/>
    <property type="match status" value="1"/>
</dbReference>
<evidence type="ECO:0000313" key="2">
    <source>
        <dbReference type="EMBL" id="KAF8408911.1"/>
    </source>
</evidence>
<dbReference type="PROSITE" id="PS00726">
    <property type="entry name" value="AP_NUCLEASE_F1_1"/>
    <property type="match status" value="1"/>
</dbReference>
<gene>
    <name evidence="2" type="ORF">HHK36_004981</name>
</gene>
<organism evidence="2 3">
    <name type="scientific">Tetracentron sinense</name>
    <name type="common">Spur-leaf</name>
    <dbReference type="NCBI Taxonomy" id="13715"/>
    <lineage>
        <taxon>Eukaryota</taxon>
        <taxon>Viridiplantae</taxon>
        <taxon>Streptophyta</taxon>
        <taxon>Embryophyta</taxon>
        <taxon>Tracheophyta</taxon>
        <taxon>Spermatophyta</taxon>
        <taxon>Magnoliopsida</taxon>
        <taxon>Trochodendrales</taxon>
        <taxon>Trochodendraceae</taxon>
        <taxon>Tetracentron</taxon>
    </lineage>
</organism>
<dbReference type="EMBL" id="JABCRI010000003">
    <property type="protein sequence ID" value="KAF8408911.1"/>
    <property type="molecule type" value="Genomic_DNA"/>
</dbReference>
<feature type="domain" description="Tf2-1-like SH3-like" evidence="1">
    <location>
        <begin position="125"/>
        <end position="181"/>
    </location>
</feature>
<sequence length="264" mass="30103">MKIFSWNVRGLGRGERRLDVRGLLRKVEPDLIVIQETKLEVVNAAVVSEVWDNRQVDWVSVASVGALGGQLVMWDRLVFEKLENPNGVLDLASFPNLGKISRKAKDLAEHIKSSHEQVRQQIEAKLTNDKFPVGEYYKLTERKIGSCEMLAKINDNAYQLKLPSNISTLDVFNVKNLSSYRVDTSEDELNEKSRSSFLTPRGTDAALIAIDFLVKMDRMKEPRMRKMEWLRPGEEELVQRFDPSSPTDTIGFFIAKFNVGQKDT</sequence>
<dbReference type="OrthoDB" id="498125at2759"/>
<proteinExistence type="predicted"/>
<name>A0A834ZKS7_TETSI</name>
<dbReference type="GO" id="GO:0004519">
    <property type="term" value="F:endonuclease activity"/>
    <property type="evidence" value="ECO:0007669"/>
    <property type="project" value="InterPro"/>
</dbReference>
<evidence type="ECO:0000313" key="3">
    <source>
        <dbReference type="Proteomes" id="UP000655225"/>
    </source>
</evidence>
<keyword evidence="3" id="KW-1185">Reference proteome</keyword>
<dbReference type="GO" id="GO:0006281">
    <property type="term" value="P:DNA repair"/>
    <property type="evidence" value="ECO:0007669"/>
    <property type="project" value="InterPro"/>
</dbReference>
<dbReference type="InterPro" id="IPR056924">
    <property type="entry name" value="SH3_Tf2-1"/>
</dbReference>
<protein>
    <recommendedName>
        <fullName evidence="1">Tf2-1-like SH3-like domain-containing protein</fullName>
    </recommendedName>
</protein>
<dbReference type="InterPro" id="IPR036691">
    <property type="entry name" value="Endo/exonu/phosph_ase_sf"/>
</dbReference>
<comment type="caution">
    <text evidence="2">The sequence shown here is derived from an EMBL/GenBank/DDBJ whole genome shotgun (WGS) entry which is preliminary data.</text>
</comment>
<dbReference type="InterPro" id="IPR020847">
    <property type="entry name" value="AP_endonuclease_F1_BS"/>
</dbReference>
<dbReference type="GO" id="GO:0003677">
    <property type="term" value="F:DNA binding"/>
    <property type="evidence" value="ECO:0007669"/>
    <property type="project" value="InterPro"/>
</dbReference>
<dbReference type="Proteomes" id="UP000655225">
    <property type="component" value="Unassembled WGS sequence"/>
</dbReference>
<dbReference type="Gene3D" id="3.60.10.10">
    <property type="entry name" value="Endonuclease/exonuclease/phosphatase"/>
    <property type="match status" value="1"/>
</dbReference>
<evidence type="ECO:0000259" key="1">
    <source>
        <dbReference type="Pfam" id="PF24626"/>
    </source>
</evidence>
<reference evidence="2 3" key="1">
    <citation type="submission" date="2020-04" db="EMBL/GenBank/DDBJ databases">
        <title>Plant Genome Project.</title>
        <authorList>
            <person name="Zhang R.-G."/>
        </authorList>
    </citation>
    <scope>NUCLEOTIDE SEQUENCE [LARGE SCALE GENOMIC DNA]</scope>
    <source>
        <strain evidence="2">YNK0</strain>
        <tissue evidence="2">Leaf</tissue>
    </source>
</reference>
<accession>A0A834ZKS7</accession>